<reference evidence="2 3" key="1">
    <citation type="journal article" date="2015" name="Genome Announc.">
        <title>Expanding the biotechnology potential of lactobacilli through comparative genomics of 213 strains and associated genera.</title>
        <authorList>
            <person name="Sun Z."/>
            <person name="Harris H.M."/>
            <person name="McCann A."/>
            <person name="Guo C."/>
            <person name="Argimon S."/>
            <person name="Zhang W."/>
            <person name="Yang X."/>
            <person name="Jeffery I.B."/>
            <person name="Cooney J.C."/>
            <person name="Kagawa T.F."/>
            <person name="Liu W."/>
            <person name="Song Y."/>
            <person name="Salvetti E."/>
            <person name="Wrobel A."/>
            <person name="Rasinkangas P."/>
            <person name="Parkhill J."/>
            <person name="Rea M.C."/>
            <person name="O'Sullivan O."/>
            <person name="Ritari J."/>
            <person name="Douillard F.P."/>
            <person name="Paul Ross R."/>
            <person name="Yang R."/>
            <person name="Briner A.E."/>
            <person name="Felis G.E."/>
            <person name="de Vos W.M."/>
            <person name="Barrangou R."/>
            <person name="Klaenhammer T.R."/>
            <person name="Caufield P.W."/>
            <person name="Cui Y."/>
            <person name="Zhang H."/>
            <person name="O'Toole P.W."/>
        </authorList>
    </citation>
    <scope>NUCLEOTIDE SEQUENCE [LARGE SCALE GENOMIC DNA]</scope>
    <source>
        <strain evidence="2 3">NBRC 103219</strain>
    </source>
</reference>
<evidence type="ECO:0000259" key="1">
    <source>
        <dbReference type="Pfam" id="PF14493"/>
    </source>
</evidence>
<feature type="domain" description="Helicase Helix-turn-helix" evidence="1">
    <location>
        <begin position="252"/>
        <end position="336"/>
    </location>
</feature>
<name>A0A0R2LSV5_9LACO</name>
<dbReference type="RefSeq" id="WP_017868141.1">
    <property type="nucleotide sequence ID" value="NZ_BJYB01000001.1"/>
</dbReference>
<evidence type="ECO:0000313" key="2">
    <source>
        <dbReference type="EMBL" id="KRO02736.1"/>
    </source>
</evidence>
<dbReference type="InterPro" id="IPR029491">
    <property type="entry name" value="Helicase_HTH"/>
</dbReference>
<keyword evidence="3" id="KW-1185">Reference proteome</keyword>
<dbReference type="EMBL" id="JQCN01000001">
    <property type="protein sequence ID" value="KRO02736.1"/>
    <property type="molecule type" value="Genomic_DNA"/>
</dbReference>
<gene>
    <name evidence="2" type="ORF">IV66_GL000162</name>
</gene>
<evidence type="ECO:0000313" key="3">
    <source>
        <dbReference type="Proteomes" id="UP000051886"/>
    </source>
</evidence>
<organism evidence="2 3">
    <name type="scientific">Ligilactobacillus pobuzihii</name>
    <dbReference type="NCBI Taxonomy" id="449659"/>
    <lineage>
        <taxon>Bacteria</taxon>
        <taxon>Bacillati</taxon>
        <taxon>Bacillota</taxon>
        <taxon>Bacilli</taxon>
        <taxon>Lactobacillales</taxon>
        <taxon>Lactobacillaceae</taxon>
        <taxon>Ligilactobacillus</taxon>
    </lineage>
</organism>
<dbReference type="PATRIC" id="fig|449659.4.peg.160"/>
<sequence length="347" mass="40905">MTEIKAENWLLFFSAEQARRPAVIRQILTKRLSNSALFWGMRYQILDYINVYPQLDTQYYDYQIDFLCQQKKLKRNKDGLVSLTQLGIANKNKLKENRQLACPQLFSIYRVSDLVWMIRLLIQVASEASWENKRYYVAVDNFECQMVVKRWLKKYGMHALQDSLLHDLTEFLGNEDQLDAWIFCAQFIGHNTIPLTVQQISTLTGLTLTEIEVVSLDLTSRFALHIVESRSTLTSIIQHFRSQNSLYEKSNAALALVKQGNKIIDIAQQKRLKESTIREHILNAAIFNIDFPFFLFLNAEEENRLLQLLPDDIDKWQYKMVESEQEELSFFKYRLFAIKRSRETLEY</sequence>
<proteinExistence type="predicted"/>
<dbReference type="STRING" id="449659.IV66_GL000162"/>
<dbReference type="Pfam" id="PF14493">
    <property type="entry name" value="HTH_40"/>
    <property type="match status" value="1"/>
</dbReference>
<accession>A0A0R2LSV5</accession>
<protein>
    <recommendedName>
        <fullName evidence="1">Helicase Helix-turn-helix domain-containing protein</fullName>
    </recommendedName>
</protein>
<dbReference type="OrthoDB" id="2146354at2"/>
<comment type="caution">
    <text evidence="2">The sequence shown here is derived from an EMBL/GenBank/DDBJ whole genome shotgun (WGS) entry which is preliminary data.</text>
</comment>
<dbReference type="Proteomes" id="UP000051886">
    <property type="component" value="Unassembled WGS sequence"/>
</dbReference>
<dbReference type="AlphaFoldDB" id="A0A0R2LSV5"/>